<name>A0A0P7D6K6_9GAMM</name>
<dbReference type="RefSeq" id="WP_054552518.1">
    <property type="nucleotide sequence ID" value="NZ_LJTC01000004.1"/>
</dbReference>
<dbReference type="Pfam" id="PF14305">
    <property type="entry name" value="ATPgrasp_TupA"/>
    <property type="match status" value="1"/>
</dbReference>
<organism evidence="1 2">
    <name type="scientific">Pseudoalteromonas lipolytica</name>
    <dbReference type="NCBI Taxonomy" id="570156"/>
    <lineage>
        <taxon>Bacteria</taxon>
        <taxon>Pseudomonadati</taxon>
        <taxon>Pseudomonadota</taxon>
        <taxon>Gammaproteobacteria</taxon>
        <taxon>Alteromonadales</taxon>
        <taxon>Pseudoalteromonadaceae</taxon>
        <taxon>Pseudoalteromonas</taxon>
    </lineage>
</organism>
<dbReference type="Proteomes" id="UP000050378">
    <property type="component" value="Unassembled WGS sequence"/>
</dbReference>
<sequence>MKKFFLNVLLPLFKLIPLAVRIKLFYFIKFKRFPKLTEPTLYTEKIQRRKFNMKDEFSLLSDKYQVRDFVKKRVGAQYLVKLYGSFNQFSEIDFNSLPNKFVIKTNFGSGSKHLEIVTNKKSINWPKIEQKFNEAMASSYIGAILGETQYDAIPKKIIVEEYIETNDDDLPDFKFHLFKNGEGFLQIDFDRFSSHKRNLYDLSFNKLDDELLFPSGDYVLPAHECLVELKQVANQLAKGFDYVRVDLYLANNTVLFGEMTFTPGSGFEAFSSAQTDLRYGDYWC</sequence>
<dbReference type="SUPFAM" id="SSF56059">
    <property type="entry name" value="Glutathione synthetase ATP-binding domain-like"/>
    <property type="match status" value="1"/>
</dbReference>
<evidence type="ECO:0008006" key="3">
    <source>
        <dbReference type="Google" id="ProtNLM"/>
    </source>
</evidence>
<comment type="caution">
    <text evidence="1">The sequence shown here is derived from an EMBL/GenBank/DDBJ whole genome shotgun (WGS) entry which is preliminary data.</text>
</comment>
<dbReference type="OrthoDB" id="9791827at2"/>
<evidence type="ECO:0000313" key="1">
    <source>
        <dbReference type="EMBL" id="KPM84263.1"/>
    </source>
</evidence>
<evidence type="ECO:0000313" key="2">
    <source>
        <dbReference type="Proteomes" id="UP000050378"/>
    </source>
</evidence>
<dbReference type="AlphaFoldDB" id="A0A0P7D6K6"/>
<dbReference type="PATRIC" id="fig|570156.3.peg.2685"/>
<proteinExistence type="predicted"/>
<accession>A0A0P7D6K6</accession>
<dbReference type="InterPro" id="IPR029465">
    <property type="entry name" value="ATPgrasp_TupA"/>
</dbReference>
<dbReference type="STRING" id="570156.AOG27_08145"/>
<gene>
    <name evidence="1" type="ORF">AOG27_08145</name>
</gene>
<reference evidence="1 2" key="1">
    <citation type="submission" date="2015-09" db="EMBL/GenBank/DDBJ databases">
        <title>Draft Genome Sequence of Pseudoalteromonas lipolytica UCD-48B.</title>
        <authorList>
            <person name="Krusor M."/>
            <person name="Coil D.A."/>
            <person name="Lang J.M."/>
            <person name="Eisen J.A."/>
            <person name="Alexiev A."/>
        </authorList>
    </citation>
    <scope>NUCLEOTIDE SEQUENCE [LARGE SCALE GENOMIC DNA]</scope>
    <source>
        <strain evidence="1 2">UCD-48B</strain>
    </source>
</reference>
<protein>
    <recommendedName>
        <fullName evidence="3">TupA-like ATPgrasp</fullName>
    </recommendedName>
</protein>
<dbReference type="EMBL" id="LJTC01000004">
    <property type="protein sequence ID" value="KPM84263.1"/>
    <property type="molecule type" value="Genomic_DNA"/>
</dbReference>